<dbReference type="InterPro" id="IPR019423">
    <property type="entry name" value="7TM_GPCR_serpentine_rcpt_Srj"/>
</dbReference>
<gene>
    <name evidence="2" type="ORF">PENTCL1PPCAC_9205</name>
</gene>
<keyword evidence="1" id="KW-0472">Membrane</keyword>
<evidence type="ECO:0008006" key="4">
    <source>
        <dbReference type="Google" id="ProtNLM"/>
    </source>
</evidence>
<protein>
    <recommendedName>
        <fullName evidence="4">G protein-coupled receptor</fullName>
    </recommendedName>
</protein>
<comment type="caution">
    <text evidence="2">The sequence shown here is derived from an EMBL/GenBank/DDBJ whole genome shotgun (WGS) entry which is preliminary data.</text>
</comment>
<dbReference type="PANTHER" id="PTHR45907">
    <property type="entry name" value="SERPENTINE RECEPTOR, CLASS J"/>
    <property type="match status" value="1"/>
</dbReference>
<evidence type="ECO:0000256" key="1">
    <source>
        <dbReference type="SAM" id="Phobius"/>
    </source>
</evidence>
<dbReference type="SUPFAM" id="SSF81321">
    <property type="entry name" value="Family A G protein-coupled receptor-like"/>
    <property type="match status" value="1"/>
</dbReference>
<proteinExistence type="predicted"/>
<sequence>IQEITFVSQMVITILAYLLNLLLIFIVHTSKREIGTYRILITFFALSDIYYNTMHFIVYPIPEMYGNAFMMRGHGIFPELLGVAAYTGVYGHAFPILIFHFLYRLIAVKYPRFLQFFHIFFIALVISTLANNSLWFSIFYWFFHPDDEILHVLTPIYNGSITLPVIHTMDTAEKHSQALYW</sequence>
<feature type="transmembrane region" description="Helical" evidence="1">
    <location>
        <begin position="115"/>
        <end position="143"/>
    </location>
</feature>
<dbReference type="PANTHER" id="PTHR45907:SF16">
    <property type="entry name" value="SERPENTINE RECEPTOR, CLASS J"/>
    <property type="match status" value="1"/>
</dbReference>
<dbReference type="AlphaFoldDB" id="A0AAV5T3V8"/>
<keyword evidence="1" id="KW-1133">Transmembrane helix</keyword>
<feature type="transmembrane region" description="Helical" evidence="1">
    <location>
        <begin position="81"/>
        <end position="103"/>
    </location>
</feature>
<name>A0AAV5T3V8_9BILA</name>
<reference evidence="2" key="1">
    <citation type="submission" date="2023-10" db="EMBL/GenBank/DDBJ databases">
        <title>Genome assembly of Pristionchus species.</title>
        <authorList>
            <person name="Yoshida K."/>
            <person name="Sommer R.J."/>
        </authorList>
    </citation>
    <scope>NUCLEOTIDE SEQUENCE</scope>
    <source>
        <strain evidence="2">RS0144</strain>
    </source>
</reference>
<feature type="non-terminal residue" evidence="2">
    <location>
        <position position="181"/>
    </location>
</feature>
<keyword evidence="3" id="KW-1185">Reference proteome</keyword>
<organism evidence="2 3">
    <name type="scientific">Pristionchus entomophagus</name>
    <dbReference type="NCBI Taxonomy" id="358040"/>
    <lineage>
        <taxon>Eukaryota</taxon>
        <taxon>Metazoa</taxon>
        <taxon>Ecdysozoa</taxon>
        <taxon>Nematoda</taxon>
        <taxon>Chromadorea</taxon>
        <taxon>Rhabditida</taxon>
        <taxon>Rhabditina</taxon>
        <taxon>Diplogasteromorpha</taxon>
        <taxon>Diplogasteroidea</taxon>
        <taxon>Neodiplogasteridae</taxon>
        <taxon>Pristionchus</taxon>
    </lineage>
</organism>
<dbReference type="EMBL" id="BTSX01000002">
    <property type="protein sequence ID" value="GMS87030.1"/>
    <property type="molecule type" value="Genomic_DNA"/>
</dbReference>
<feature type="transmembrane region" description="Helical" evidence="1">
    <location>
        <begin position="6"/>
        <end position="27"/>
    </location>
</feature>
<feature type="non-terminal residue" evidence="2">
    <location>
        <position position="1"/>
    </location>
</feature>
<feature type="transmembrane region" description="Helical" evidence="1">
    <location>
        <begin position="39"/>
        <end position="61"/>
    </location>
</feature>
<accession>A0AAV5T3V8</accession>
<keyword evidence="1" id="KW-0812">Transmembrane</keyword>
<evidence type="ECO:0000313" key="2">
    <source>
        <dbReference type="EMBL" id="GMS87030.1"/>
    </source>
</evidence>
<evidence type="ECO:0000313" key="3">
    <source>
        <dbReference type="Proteomes" id="UP001432027"/>
    </source>
</evidence>
<dbReference type="Pfam" id="PF10326">
    <property type="entry name" value="7TM_GPCR_Str"/>
    <property type="match status" value="1"/>
</dbReference>
<dbReference type="InterPro" id="IPR019428">
    <property type="entry name" value="7TM_GPCR_serpentine_rcpt_Str"/>
</dbReference>
<dbReference type="Proteomes" id="UP001432027">
    <property type="component" value="Unassembled WGS sequence"/>
</dbReference>